<dbReference type="KEGG" id="pic:PICST_30641"/>
<keyword evidence="3" id="KW-0963">Cytoplasm</keyword>
<comment type="similarity">
    <text evidence="2">Belongs to the Rho GDI family.</text>
</comment>
<evidence type="ECO:0000256" key="1">
    <source>
        <dbReference type="ARBA" id="ARBA00004496"/>
    </source>
</evidence>
<dbReference type="Pfam" id="PF02115">
    <property type="entry name" value="Rho_GDI"/>
    <property type="match status" value="1"/>
</dbReference>
<keyword evidence="5" id="KW-1185">Reference proteome</keyword>
<dbReference type="AlphaFoldDB" id="A3LRC7"/>
<dbReference type="GeneID" id="4837919"/>
<sequence length="163" mass="18963">MTVKKTREEIMADFENEQLRIEAMELHIDGHDDKPLVYHREMEDMPQRLHFILPENCVYSVTIKYKVKKQPLRNLTYKQMVKKAGIVVNSRKLHMGDEAHVNIDQDDHTHEVTFPPDNVPGGTFFRGKHPAVSTVYADGKEVWKTKWYIEIVKEGSLPEIGGY</sequence>
<dbReference type="OrthoDB" id="4005750at2759"/>
<accession>A3LRC7</accession>
<dbReference type="Gene3D" id="2.70.50.30">
    <property type="entry name" value="Coagulation Factor XIII, subunit A, domain 1"/>
    <property type="match status" value="1"/>
</dbReference>
<dbReference type="InterPro" id="IPR024792">
    <property type="entry name" value="RhoGDI_dom_sf"/>
</dbReference>
<evidence type="ECO:0000313" key="5">
    <source>
        <dbReference type="Proteomes" id="UP000002258"/>
    </source>
</evidence>
<comment type="subcellular location">
    <subcellularLocation>
        <location evidence="1">Cytoplasm</location>
    </subcellularLocation>
</comment>
<dbReference type="InParanoid" id="A3LRC7"/>
<dbReference type="GO" id="GO:0005094">
    <property type="term" value="F:Rho GDP-dissociation inhibitor activity"/>
    <property type="evidence" value="ECO:0007669"/>
    <property type="project" value="InterPro"/>
</dbReference>
<dbReference type="STRING" id="322104.A3LRC7"/>
<dbReference type="GO" id="GO:0007266">
    <property type="term" value="P:Rho protein signal transduction"/>
    <property type="evidence" value="ECO:0007669"/>
    <property type="project" value="InterPro"/>
</dbReference>
<dbReference type="OMA" id="IWSYKWT"/>
<evidence type="ECO:0008006" key="6">
    <source>
        <dbReference type="Google" id="ProtNLM"/>
    </source>
</evidence>
<dbReference type="RefSeq" id="XP_001383391.2">
    <property type="nucleotide sequence ID" value="XM_001383354.1"/>
</dbReference>
<dbReference type="eggNOG" id="KOG3205">
    <property type="taxonomic scope" value="Eukaryota"/>
</dbReference>
<dbReference type="SUPFAM" id="SSF81296">
    <property type="entry name" value="E set domains"/>
    <property type="match status" value="1"/>
</dbReference>
<dbReference type="PANTHER" id="PTHR10980:SF3">
    <property type="entry name" value="LD16419P"/>
    <property type="match status" value="1"/>
</dbReference>
<organism evidence="4 5">
    <name type="scientific">Scheffersomyces stipitis (strain ATCC 58785 / CBS 6054 / NBRC 10063 / NRRL Y-11545)</name>
    <name type="common">Yeast</name>
    <name type="synonym">Pichia stipitis</name>
    <dbReference type="NCBI Taxonomy" id="322104"/>
    <lineage>
        <taxon>Eukaryota</taxon>
        <taxon>Fungi</taxon>
        <taxon>Dikarya</taxon>
        <taxon>Ascomycota</taxon>
        <taxon>Saccharomycotina</taxon>
        <taxon>Pichiomycetes</taxon>
        <taxon>Debaryomycetaceae</taxon>
        <taxon>Scheffersomyces</taxon>
    </lineage>
</organism>
<proteinExistence type="inferred from homology"/>
<evidence type="ECO:0000256" key="3">
    <source>
        <dbReference type="ARBA" id="ARBA00022490"/>
    </source>
</evidence>
<dbReference type="InterPro" id="IPR000406">
    <property type="entry name" value="Rho_GDI"/>
</dbReference>
<dbReference type="Proteomes" id="UP000002258">
    <property type="component" value="Chromosome 3"/>
</dbReference>
<dbReference type="EMBL" id="CP000497">
    <property type="protein sequence ID" value="ABN65362.2"/>
    <property type="molecule type" value="Genomic_DNA"/>
</dbReference>
<dbReference type="PANTHER" id="PTHR10980">
    <property type="entry name" value="RHO GDP-DISSOCIATION INHIBITOR"/>
    <property type="match status" value="1"/>
</dbReference>
<dbReference type="HOGENOM" id="CLU_138077_0_0_1"/>
<evidence type="ECO:0000256" key="2">
    <source>
        <dbReference type="ARBA" id="ARBA00009758"/>
    </source>
</evidence>
<name>A3LRC7_PICST</name>
<dbReference type="InterPro" id="IPR014756">
    <property type="entry name" value="Ig_E-set"/>
</dbReference>
<evidence type="ECO:0000313" key="4">
    <source>
        <dbReference type="EMBL" id="ABN65362.2"/>
    </source>
</evidence>
<dbReference type="GO" id="GO:0005829">
    <property type="term" value="C:cytosol"/>
    <property type="evidence" value="ECO:0007669"/>
    <property type="project" value="TreeGrafter"/>
</dbReference>
<protein>
    <recommendedName>
        <fullName evidence="6">Rho GDP-dissociation inhibitor</fullName>
    </recommendedName>
</protein>
<dbReference type="GO" id="GO:0016020">
    <property type="term" value="C:membrane"/>
    <property type="evidence" value="ECO:0007669"/>
    <property type="project" value="TreeGrafter"/>
</dbReference>
<gene>
    <name evidence="4" type="ORF">PICST_30641</name>
</gene>
<reference evidence="4 5" key="1">
    <citation type="journal article" date="2007" name="Nat. Biotechnol.">
        <title>Genome sequence of the lignocellulose-bioconverting and xylose-fermenting yeast Pichia stipitis.</title>
        <authorList>
            <person name="Jeffries T.W."/>
            <person name="Grigoriev I.V."/>
            <person name="Grimwood J."/>
            <person name="Laplaza J.M."/>
            <person name="Aerts A."/>
            <person name="Salamov A."/>
            <person name="Schmutz J."/>
            <person name="Lindquist E."/>
            <person name="Dehal P."/>
            <person name="Shapiro H."/>
            <person name="Jin Y.S."/>
            <person name="Passoth V."/>
            <person name="Richardson P.M."/>
        </authorList>
    </citation>
    <scope>NUCLEOTIDE SEQUENCE [LARGE SCALE GENOMIC DNA]</scope>
    <source>
        <strain evidence="5">ATCC 58785 / CBS 6054 / NBRC 10063 / NRRL Y-11545</strain>
    </source>
</reference>